<dbReference type="Proteomes" id="UP000886217">
    <property type="component" value="Unassembled WGS sequence"/>
</dbReference>
<keyword evidence="1" id="KW-1133">Transmembrane helix</keyword>
<gene>
    <name evidence="2" type="ORF">ENL40_01075</name>
</gene>
<dbReference type="EMBL" id="DRTU01000049">
    <property type="protein sequence ID" value="HHI00063.1"/>
    <property type="molecule type" value="Genomic_DNA"/>
</dbReference>
<keyword evidence="1" id="KW-0472">Membrane</keyword>
<dbReference type="AlphaFoldDB" id="A0A7C5NRV8"/>
<name>A0A7C5NRV8_THELI</name>
<feature type="transmembrane region" description="Helical" evidence="1">
    <location>
        <begin position="180"/>
        <end position="199"/>
    </location>
</feature>
<accession>A0A7C5NRV8</accession>
<keyword evidence="1" id="KW-0812">Transmembrane</keyword>
<protein>
    <submittedName>
        <fullName evidence="2">Uncharacterized protein</fullName>
    </submittedName>
</protein>
<evidence type="ECO:0000256" key="1">
    <source>
        <dbReference type="SAM" id="Phobius"/>
    </source>
</evidence>
<proteinExistence type="predicted"/>
<organism evidence="2">
    <name type="scientific">Thermococcus litoralis</name>
    <dbReference type="NCBI Taxonomy" id="2265"/>
    <lineage>
        <taxon>Archaea</taxon>
        <taxon>Methanobacteriati</taxon>
        <taxon>Methanobacteriota</taxon>
        <taxon>Thermococci</taxon>
        <taxon>Thermococcales</taxon>
        <taxon>Thermococcaceae</taxon>
        <taxon>Thermococcus</taxon>
    </lineage>
</organism>
<comment type="caution">
    <text evidence="2">The sequence shown here is derived from an EMBL/GenBank/DDBJ whole genome shotgun (WGS) entry which is preliminary data.</text>
</comment>
<feature type="transmembrane region" description="Helical" evidence="1">
    <location>
        <begin position="39"/>
        <end position="60"/>
    </location>
</feature>
<reference evidence="2" key="1">
    <citation type="journal article" date="2020" name="mSystems">
        <title>Genome- and Community-Level Interaction Insights into Carbon Utilization and Element Cycling Functions of Hydrothermarchaeota in Hydrothermal Sediment.</title>
        <authorList>
            <person name="Zhou Z."/>
            <person name="Liu Y."/>
            <person name="Xu W."/>
            <person name="Pan J."/>
            <person name="Luo Z.H."/>
            <person name="Li M."/>
        </authorList>
    </citation>
    <scope>NUCLEOTIDE SEQUENCE [LARGE SCALE GENOMIC DNA]</scope>
    <source>
        <strain evidence="2">HyVt-93</strain>
    </source>
</reference>
<evidence type="ECO:0000313" key="2">
    <source>
        <dbReference type="EMBL" id="HHI00063.1"/>
    </source>
</evidence>
<sequence length="280" mass="31872">MSEDVPSIRDLTRPKTPRGVPRVYPEGVRFSKRWVLFKTAWVGVALIIIAFFLMGFASSLSPEYYWDPSNQWSDSWVIKPSQEWYHSWTFKEPVEGKLLEINVSVSGGNNDLRIYIDTPKGRMDYGKLTSPIHIKVNVTKYGAGKYTIHYDNSFSVITSKSVSVIETAYVLKEDTTDKEVLYFTAIVLLLIPGLILIGAGTRKVATLVVDDDVIEAKLVARGKLELRVNNYKLDQRLDHAVKFKAGTEENRIVEIKPVKHGWNTLGWEFYVDDQEVGRLP</sequence>